<evidence type="ECO:0000259" key="2">
    <source>
        <dbReference type="Pfam" id="PF04773"/>
    </source>
</evidence>
<dbReference type="InterPro" id="IPR032508">
    <property type="entry name" value="FecR_C"/>
</dbReference>
<keyword evidence="1" id="KW-0472">Membrane</keyword>
<dbReference type="InterPro" id="IPR006860">
    <property type="entry name" value="FecR"/>
</dbReference>
<evidence type="ECO:0000256" key="1">
    <source>
        <dbReference type="SAM" id="Phobius"/>
    </source>
</evidence>
<keyword evidence="5" id="KW-1185">Reference proteome</keyword>
<dbReference type="Gene3D" id="3.55.50.30">
    <property type="match status" value="1"/>
</dbReference>
<sequence length="357" mass="40367">MRFFRGECTEEEKRQVAAYLESHKEILDGFFEEDDWTQSLNRLPDATISYNEEELLQAIQGKLHGRKRGLLRHMQPLMKWSVAACFAVLAISALVYFMQRPANDNHAMVSTGTGSSMVNDSVIWTNNSSMGESRYLSDGSLVLLQPGSVLRYKKDFEPGKRWLQLKGQAKFQVAKNKQRPFTVFAENVSTTAIGTIFTVNSNDKLKRVTVKLEEGKVLVKDLNHPANALYLLPGEYCSFDGKALQKTDSLYYVMKPAAASVVHDKKYYFIDSTCQLDASHVIFKNTELPSVFKALNKLYDIKIVYKNMPDSVLSKSLYSGSFIKAKMKAADVLRIVSFINDLNCQRVDSKTYLIGSK</sequence>
<dbReference type="InterPro" id="IPR012373">
    <property type="entry name" value="Ferrdict_sens_TM"/>
</dbReference>
<gene>
    <name evidence="4" type="ORF">A4H97_29120</name>
</gene>
<reference evidence="5" key="1">
    <citation type="submission" date="2016-04" db="EMBL/GenBank/DDBJ databases">
        <authorList>
            <person name="Chen L."/>
            <person name="Zhuang W."/>
            <person name="Wang G."/>
        </authorList>
    </citation>
    <scope>NUCLEOTIDE SEQUENCE [LARGE SCALE GENOMIC DNA]</scope>
    <source>
        <strain evidence="5">17621</strain>
    </source>
</reference>
<dbReference type="Pfam" id="PF16344">
    <property type="entry name" value="FecR_C"/>
    <property type="match status" value="1"/>
</dbReference>
<keyword evidence="1" id="KW-0812">Transmembrane</keyword>
<dbReference type="GO" id="GO:0016989">
    <property type="term" value="F:sigma factor antagonist activity"/>
    <property type="evidence" value="ECO:0007669"/>
    <property type="project" value="TreeGrafter"/>
</dbReference>
<dbReference type="STRING" id="354355.SAMN05660816_04321"/>
<dbReference type="Proteomes" id="UP000192610">
    <property type="component" value="Unassembled WGS sequence"/>
</dbReference>
<comment type="caution">
    <text evidence="4">The sequence shown here is derived from an EMBL/GenBank/DDBJ whole genome shotgun (WGS) entry which is preliminary data.</text>
</comment>
<dbReference type="EMBL" id="LVXG01000016">
    <property type="protein sequence ID" value="OQP48949.1"/>
    <property type="molecule type" value="Genomic_DNA"/>
</dbReference>
<dbReference type="PANTHER" id="PTHR30273:SF2">
    <property type="entry name" value="PROTEIN FECR"/>
    <property type="match status" value="1"/>
</dbReference>
<dbReference type="PANTHER" id="PTHR30273">
    <property type="entry name" value="PERIPLASMIC SIGNAL SENSOR AND SIGMA FACTOR ACTIVATOR FECR-RELATED"/>
    <property type="match status" value="1"/>
</dbReference>
<organism evidence="4 5">
    <name type="scientific">Niastella yeongjuensis</name>
    <dbReference type="NCBI Taxonomy" id="354355"/>
    <lineage>
        <taxon>Bacteria</taxon>
        <taxon>Pseudomonadati</taxon>
        <taxon>Bacteroidota</taxon>
        <taxon>Chitinophagia</taxon>
        <taxon>Chitinophagales</taxon>
        <taxon>Chitinophagaceae</taxon>
        <taxon>Niastella</taxon>
    </lineage>
</organism>
<dbReference type="Gene3D" id="2.60.120.1440">
    <property type="match status" value="1"/>
</dbReference>
<name>A0A1V9ES27_9BACT</name>
<feature type="transmembrane region" description="Helical" evidence="1">
    <location>
        <begin position="77"/>
        <end position="98"/>
    </location>
</feature>
<accession>A0A1V9ES27</accession>
<protein>
    <recommendedName>
        <fullName evidence="6">FecR protein domain-containing protein</fullName>
    </recommendedName>
</protein>
<evidence type="ECO:0008006" key="6">
    <source>
        <dbReference type="Google" id="ProtNLM"/>
    </source>
</evidence>
<dbReference type="AlphaFoldDB" id="A0A1V9ES27"/>
<evidence type="ECO:0000313" key="5">
    <source>
        <dbReference type="Proteomes" id="UP000192610"/>
    </source>
</evidence>
<dbReference type="Pfam" id="PF04773">
    <property type="entry name" value="FecR"/>
    <property type="match status" value="1"/>
</dbReference>
<proteinExistence type="predicted"/>
<feature type="domain" description="FecR protein" evidence="2">
    <location>
        <begin position="123"/>
        <end position="217"/>
    </location>
</feature>
<keyword evidence="1" id="KW-1133">Transmembrane helix</keyword>
<evidence type="ECO:0000259" key="3">
    <source>
        <dbReference type="Pfam" id="PF16344"/>
    </source>
</evidence>
<feature type="domain" description="Protein FecR C-terminal" evidence="3">
    <location>
        <begin position="281"/>
        <end position="353"/>
    </location>
</feature>
<evidence type="ECO:0000313" key="4">
    <source>
        <dbReference type="EMBL" id="OQP48949.1"/>
    </source>
</evidence>